<dbReference type="Proteomes" id="UP000321424">
    <property type="component" value="Unassembled WGS sequence"/>
</dbReference>
<evidence type="ECO:0000256" key="3">
    <source>
        <dbReference type="ARBA" id="ARBA00023163"/>
    </source>
</evidence>
<proteinExistence type="predicted"/>
<dbReference type="EMBL" id="BJXA01000016">
    <property type="protein sequence ID" value="GEM38473.1"/>
    <property type="molecule type" value="Genomic_DNA"/>
</dbReference>
<dbReference type="Gene3D" id="1.10.357.10">
    <property type="entry name" value="Tetracycline Repressor, domain 2"/>
    <property type="match status" value="1"/>
</dbReference>
<accession>A0A511MCS8</accession>
<evidence type="ECO:0000259" key="5">
    <source>
        <dbReference type="PROSITE" id="PS50977"/>
    </source>
</evidence>
<dbReference type="PROSITE" id="PS50977">
    <property type="entry name" value="HTH_TETR_2"/>
    <property type="match status" value="1"/>
</dbReference>
<gene>
    <name evidence="6" type="ORF">NN4_29920</name>
</gene>
<feature type="DNA-binding region" description="H-T-H motif" evidence="4">
    <location>
        <begin position="61"/>
        <end position="80"/>
    </location>
</feature>
<keyword evidence="7" id="KW-1185">Reference proteome</keyword>
<evidence type="ECO:0000313" key="7">
    <source>
        <dbReference type="Proteomes" id="UP000321424"/>
    </source>
</evidence>
<dbReference type="InterPro" id="IPR001647">
    <property type="entry name" value="HTH_TetR"/>
</dbReference>
<evidence type="ECO:0000256" key="2">
    <source>
        <dbReference type="ARBA" id="ARBA00023125"/>
    </source>
</evidence>
<dbReference type="AlphaFoldDB" id="A0A511MCS8"/>
<keyword evidence="1" id="KW-0805">Transcription regulation</keyword>
<dbReference type="SUPFAM" id="SSF46689">
    <property type="entry name" value="Homeodomain-like"/>
    <property type="match status" value="1"/>
</dbReference>
<dbReference type="PANTHER" id="PTHR30055:SF234">
    <property type="entry name" value="HTH-TYPE TRANSCRIPTIONAL REGULATOR BETI"/>
    <property type="match status" value="1"/>
</dbReference>
<keyword evidence="3" id="KW-0804">Transcription</keyword>
<name>A0A511MCS8_9NOCA</name>
<evidence type="ECO:0000256" key="1">
    <source>
        <dbReference type="ARBA" id="ARBA00023015"/>
    </source>
</evidence>
<comment type="caution">
    <text evidence="6">The sequence shown here is derived from an EMBL/GenBank/DDBJ whole genome shotgun (WGS) entry which is preliminary data.</text>
</comment>
<sequence length="223" mass="24308">MERYSCNSCNVKGVLTSATSLIEMLGRVLTGEAEVSAQRTEQRILDAVIEELLVTPLRKLTLEDVARRAGLTRMTVYRRFGDREGLIQATLTREVSRFLGAVQQVADAETEPAAKTCEAFATGLHLAYSHPLVEHWRRTDPGALLNYLLADNGLMFAAASAMIADNLATLTPPPRDPLQTAEILARLFTALVLIPPTTLDLTDPDAARQLARDTIAPLALTTP</sequence>
<keyword evidence="2 4" id="KW-0238">DNA-binding</keyword>
<evidence type="ECO:0000313" key="6">
    <source>
        <dbReference type="EMBL" id="GEM38473.1"/>
    </source>
</evidence>
<organism evidence="6 7">
    <name type="scientific">Nocardia ninae NBRC 108245</name>
    <dbReference type="NCBI Taxonomy" id="1210091"/>
    <lineage>
        <taxon>Bacteria</taxon>
        <taxon>Bacillati</taxon>
        <taxon>Actinomycetota</taxon>
        <taxon>Actinomycetes</taxon>
        <taxon>Mycobacteriales</taxon>
        <taxon>Nocardiaceae</taxon>
        <taxon>Nocardia</taxon>
    </lineage>
</organism>
<evidence type="ECO:0000256" key="4">
    <source>
        <dbReference type="PROSITE-ProRule" id="PRU00335"/>
    </source>
</evidence>
<reference evidence="6 7" key="1">
    <citation type="submission" date="2019-07" db="EMBL/GenBank/DDBJ databases">
        <title>Whole genome shotgun sequence of Nocardia ninae NBRC 108245.</title>
        <authorList>
            <person name="Hosoyama A."/>
            <person name="Uohara A."/>
            <person name="Ohji S."/>
            <person name="Ichikawa N."/>
        </authorList>
    </citation>
    <scope>NUCLEOTIDE SEQUENCE [LARGE SCALE GENOMIC DNA]</scope>
    <source>
        <strain evidence="6 7">NBRC 108245</strain>
    </source>
</reference>
<dbReference type="InterPro" id="IPR050109">
    <property type="entry name" value="HTH-type_TetR-like_transc_reg"/>
</dbReference>
<dbReference type="GO" id="GO:0003700">
    <property type="term" value="F:DNA-binding transcription factor activity"/>
    <property type="evidence" value="ECO:0007669"/>
    <property type="project" value="TreeGrafter"/>
</dbReference>
<feature type="domain" description="HTH tetR-type" evidence="5">
    <location>
        <begin position="38"/>
        <end position="98"/>
    </location>
</feature>
<protein>
    <submittedName>
        <fullName evidence="6">TetR family transcriptional regulator</fullName>
    </submittedName>
</protein>
<dbReference type="GO" id="GO:0000976">
    <property type="term" value="F:transcription cis-regulatory region binding"/>
    <property type="evidence" value="ECO:0007669"/>
    <property type="project" value="TreeGrafter"/>
</dbReference>
<dbReference type="Pfam" id="PF00440">
    <property type="entry name" value="TetR_N"/>
    <property type="match status" value="1"/>
</dbReference>
<dbReference type="PANTHER" id="PTHR30055">
    <property type="entry name" value="HTH-TYPE TRANSCRIPTIONAL REGULATOR RUTR"/>
    <property type="match status" value="1"/>
</dbReference>
<dbReference type="InterPro" id="IPR009057">
    <property type="entry name" value="Homeodomain-like_sf"/>
</dbReference>